<dbReference type="InterPro" id="IPR005094">
    <property type="entry name" value="Endonuclease_MobA/VirD2"/>
</dbReference>
<feature type="domain" description="MobA/VirD2-like nuclease" evidence="2">
    <location>
        <begin position="22"/>
        <end position="154"/>
    </location>
</feature>
<accession>G4T4Q0</accession>
<keyword evidence="7" id="KW-1185">Reference proteome</keyword>
<feature type="domain" description="Large polyvalent protein-associated" evidence="3">
    <location>
        <begin position="422"/>
        <end position="509"/>
    </location>
</feature>
<evidence type="ECO:0000259" key="4">
    <source>
        <dbReference type="Pfam" id="PF22287"/>
    </source>
</evidence>
<gene>
    <name evidence="6" type="primary">traI</name>
    <name evidence="6" type="ordered locus">MEALZ_p0101</name>
</gene>
<reference evidence="6 7" key="1">
    <citation type="journal article" date="2012" name="J. Bacteriol.">
        <title>Genome sequence of the haloalkaliphilic methanotrophic bacterium Methylomicrobium alcaliphilum 20Z.</title>
        <authorList>
            <person name="Vuilleumier S."/>
            <person name="Khmelenina V.N."/>
            <person name="Bringel F."/>
            <person name="Reshetnikov A.S."/>
            <person name="Lajus A."/>
            <person name="Mangenot S."/>
            <person name="Rouy Z."/>
            <person name="Op den Camp H.J."/>
            <person name="Jetten M.S."/>
            <person name="Dispirito A.A."/>
            <person name="Dunfield P."/>
            <person name="Klotz M.G."/>
            <person name="Semrau J.D."/>
            <person name="Stein L.Y."/>
            <person name="Barbe V."/>
            <person name="Medigue C."/>
            <person name="Trotsenko Y.A."/>
            <person name="Kalyuzhnaya M.G."/>
        </authorList>
    </citation>
    <scope>NUCLEOTIDE SEQUENCE [LARGE SCALE GENOMIC DNA]</scope>
    <source>
        <strain evidence="7">DSM 19304 / NCIMB 14124 / VKM B-2133 / 20Z</strain>
    </source>
</reference>
<evidence type="ECO:0000256" key="1">
    <source>
        <dbReference type="SAM" id="MobiDB-lite"/>
    </source>
</evidence>
<feature type="region of interest" description="Disordered" evidence="1">
    <location>
        <begin position="399"/>
        <end position="422"/>
    </location>
</feature>
<evidence type="ECO:0000259" key="2">
    <source>
        <dbReference type="Pfam" id="PF03432"/>
    </source>
</evidence>
<evidence type="ECO:0000313" key="7">
    <source>
        <dbReference type="Proteomes" id="UP000008315"/>
    </source>
</evidence>
<evidence type="ECO:0000259" key="5">
    <source>
        <dbReference type="Pfam" id="PF22863"/>
    </source>
</evidence>
<dbReference type="InterPro" id="IPR049751">
    <property type="entry name" value="TraI/MobA_relaxases"/>
</dbReference>
<dbReference type="Proteomes" id="UP000008315">
    <property type="component" value="Plasmid MEALZ_p"/>
</dbReference>
<dbReference type="InterPro" id="IPR054461">
    <property type="entry name" value="TraI-like_C"/>
</dbReference>
<feature type="compositionally biased region" description="Gly residues" evidence="1">
    <location>
        <begin position="552"/>
        <end position="563"/>
    </location>
</feature>
<name>G4T4Q0_META2</name>
<dbReference type="Pfam" id="PF03432">
    <property type="entry name" value="Relaxase"/>
    <property type="match status" value="1"/>
</dbReference>
<protein>
    <submittedName>
        <fullName evidence="6">Protein traI</fullName>
    </submittedName>
</protein>
<dbReference type="InterPro" id="IPR054462">
    <property type="entry name" value="TraI_M"/>
</dbReference>
<feature type="region of interest" description="Disordered" evidence="1">
    <location>
        <begin position="247"/>
        <end position="268"/>
    </location>
</feature>
<dbReference type="HOGENOM" id="CLU_022651_0_0_6"/>
<evidence type="ECO:0000259" key="3">
    <source>
        <dbReference type="Pfam" id="PF18821"/>
    </source>
</evidence>
<dbReference type="AlphaFoldDB" id="G4T4Q0"/>
<dbReference type="Pfam" id="PF22863">
    <property type="entry name" value="TraI_middle"/>
    <property type="match status" value="1"/>
</dbReference>
<feature type="region of interest" description="Disordered" evidence="1">
    <location>
        <begin position="549"/>
        <end position="586"/>
    </location>
</feature>
<dbReference type="RefSeq" id="WP_014133162.1">
    <property type="nucleotide sequence ID" value="NC_016108.1"/>
</dbReference>
<dbReference type="EMBL" id="FO082061">
    <property type="protein sequence ID" value="CCE25806.1"/>
    <property type="molecule type" value="Genomic_DNA"/>
</dbReference>
<dbReference type="InterPro" id="IPR040677">
    <property type="entry name" value="LPD7"/>
</dbReference>
<feature type="domain" description="TraI-like C-terminal" evidence="4">
    <location>
        <begin position="642"/>
        <end position="726"/>
    </location>
</feature>
<dbReference type="NCBIfam" id="NF041893">
    <property type="entry name" value="TraI_MobP_relax"/>
    <property type="match status" value="1"/>
</dbReference>
<organism evidence="6 7">
    <name type="scientific">Methylotuvimicrobium alcaliphilum (strain DSM 19304 / NCIMB 14124 / VKM B-2133 / 20Z)</name>
    <name type="common">Methylomicrobium alcaliphilum</name>
    <dbReference type="NCBI Taxonomy" id="1091494"/>
    <lineage>
        <taxon>Bacteria</taxon>
        <taxon>Pseudomonadati</taxon>
        <taxon>Pseudomonadota</taxon>
        <taxon>Gammaproteobacteria</taxon>
        <taxon>Methylococcales</taxon>
        <taxon>Methylococcaceae</taxon>
        <taxon>Methylotuvimicrobium</taxon>
    </lineage>
</organism>
<sequence>MIAKHVPMRSLGKSNFAGLADYITDAQEKTERLGAVQVTNCEAGTVQAAIAEALATQHLNTRAKGDKTYHLLVSFRTGEKPGVDTLRAIEERICMGLGYGEHQRISAVHYDTDNLHIHIAINKIHPTRHTMHEPYYPHKTLAELCTILERDYRLEPDNHIPRKSGSENRAADMERHAGVESLLGWIKRECLDEIRSAATWTDLHRVMHENGLELRERGNGFVIEAGDGTRVKASTLSRELSKSKLEDRLGPFEASPQRQTQAKRHYQKSPIRLRVDTVELYAKYKAEQQTSTAARAAELDKARKRKERRIEAAKQSSRLRRTAIKTLTEGRLVKKLLYAQASQALRNEIQSINKQYRRERQGFYDAFRRRTWADWLKQEAMQGSAEALTALRAREASQGLKGNTVKGDGQARPGSGQAPTLDNITKKGTIIFRAGRSAVRDDGDRLQISREASHEGLQQALTLAMERYGSRITVNGAAEFKAQIIRAAVDSRLPITFADPILESRRQALLIKEHSHDKRTAQHRVRAGRGIGRSESGVAADRHATRSELYGRAGGGRGTGGNVSAGVSRKPDIGGIGRVPPPQSRHRLRGLSQLGVVRIAGGSEVLLPRDVSGHLEQQGAKPDNALRRGVSGAGVSPEQITAAKKYIDEREQKRLKINDIPKHNLYNGQKGAFAYAGVRTVEGQALALLKQGDDVMVMPIDQATTRRLKRVGIGDFITITPIGSIKTTSGRSR</sequence>
<evidence type="ECO:0000313" key="6">
    <source>
        <dbReference type="EMBL" id="CCE25806.1"/>
    </source>
</evidence>
<dbReference type="Pfam" id="PF18821">
    <property type="entry name" value="LPD7"/>
    <property type="match status" value="1"/>
</dbReference>
<geneLocation type="plasmid" evidence="6 7">
    <name>MEALZ_p</name>
</geneLocation>
<feature type="region of interest" description="Disordered" evidence="1">
    <location>
        <begin position="614"/>
        <end position="633"/>
    </location>
</feature>
<dbReference type="Pfam" id="PF22287">
    <property type="entry name" value="TraI-like_C"/>
    <property type="match status" value="1"/>
</dbReference>
<keyword evidence="6" id="KW-0614">Plasmid</keyword>
<proteinExistence type="predicted"/>
<dbReference type="KEGG" id="mah:MEALZ_p0101"/>
<feature type="domain" description="TraI-like middle" evidence="5">
    <location>
        <begin position="167"/>
        <end position="254"/>
    </location>
</feature>